<dbReference type="PANTHER" id="PTHR11142:SF22">
    <property type="entry name" value="TRNA PSEUDOURIDINE SYNTHASE A 2"/>
    <property type="match status" value="1"/>
</dbReference>
<protein>
    <recommendedName>
        <fullName evidence="2">tRNA pseudouridine synthase</fullName>
        <ecNumber evidence="2">5.4.99.12</ecNumber>
    </recommendedName>
</protein>
<keyword evidence="2" id="KW-0819">tRNA processing</keyword>
<comment type="catalytic activity">
    <reaction evidence="2">
        <text>uridine(38/39/40) in tRNA = pseudouridine(38/39/40) in tRNA</text>
        <dbReference type="Rhea" id="RHEA:22376"/>
        <dbReference type="Rhea" id="RHEA-COMP:10085"/>
        <dbReference type="Rhea" id="RHEA-COMP:10087"/>
        <dbReference type="ChEBI" id="CHEBI:65314"/>
        <dbReference type="ChEBI" id="CHEBI:65315"/>
        <dbReference type="EC" id="5.4.99.12"/>
    </reaction>
</comment>
<reference evidence="4 5" key="1">
    <citation type="submission" date="2016-02" db="EMBL/GenBank/DDBJ databases">
        <title>Draft Genome for Tepidibacillus decaturensis nov. sp. Strain Z9, an Anaerobic, Moderately Thermophilic and Heterotrophic Bacterium from Deep Subsurface of the Illinois Basin, USA.</title>
        <authorList>
            <person name="Dong Y."/>
            <person name="Chang J.Y."/>
            <person name="Sanford R."/>
            <person name="Fouke B.W."/>
        </authorList>
    </citation>
    <scope>NUCLEOTIDE SEQUENCE [LARGE SCALE GENOMIC DNA]</scope>
    <source>
        <strain evidence="4 5">Z9</strain>
    </source>
</reference>
<evidence type="ECO:0000259" key="3">
    <source>
        <dbReference type="Pfam" id="PF01416"/>
    </source>
</evidence>
<gene>
    <name evidence="4" type="ORF">U473_00700</name>
</gene>
<dbReference type="EMBL" id="LSKU01000001">
    <property type="protein sequence ID" value="KXG42724.1"/>
    <property type="molecule type" value="Genomic_DNA"/>
</dbReference>
<keyword evidence="1 2" id="KW-0413">Isomerase</keyword>
<comment type="similarity">
    <text evidence="2">Belongs to the tRNA pseudouridine synthase TruA family.</text>
</comment>
<proteinExistence type="inferred from homology"/>
<dbReference type="GO" id="GO:0160147">
    <property type="term" value="F:tRNA pseudouridine(38-40) synthase activity"/>
    <property type="evidence" value="ECO:0007669"/>
    <property type="project" value="UniProtKB-EC"/>
</dbReference>
<evidence type="ECO:0000256" key="1">
    <source>
        <dbReference type="ARBA" id="ARBA00023235"/>
    </source>
</evidence>
<sequence>MKRKFKITIEYDGSRYKGWQRLANTENTLQQKIETLLSRITGETIEIYGSGRTDAGVHAYGQVGFPR</sequence>
<dbReference type="AlphaFoldDB" id="A0A135L166"/>
<dbReference type="STRING" id="1413211.U473_00700"/>
<evidence type="ECO:0000313" key="5">
    <source>
        <dbReference type="Proteomes" id="UP000070352"/>
    </source>
</evidence>
<dbReference type="InterPro" id="IPR001406">
    <property type="entry name" value="PsdUridine_synth_TruA"/>
</dbReference>
<dbReference type="Pfam" id="PF01416">
    <property type="entry name" value="PseudoU_synth_1"/>
    <property type="match status" value="1"/>
</dbReference>
<dbReference type="GO" id="GO:0003723">
    <property type="term" value="F:RNA binding"/>
    <property type="evidence" value="ECO:0007669"/>
    <property type="project" value="InterPro"/>
</dbReference>
<dbReference type="OrthoDB" id="9811823at2"/>
<keyword evidence="5" id="KW-1185">Reference proteome</keyword>
<dbReference type="InterPro" id="IPR020094">
    <property type="entry name" value="TruA/RsuA/RluB/E/F_N"/>
</dbReference>
<dbReference type="GO" id="GO:0031119">
    <property type="term" value="P:tRNA pseudouridine synthesis"/>
    <property type="evidence" value="ECO:0007669"/>
    <property type="project" value="TreeGrafter"/>
</dbReference>
<dbReference type="EC" id="5.4.99.12" evidence="2"/>
<feature type="domain" description="Pseudouridine synthase I TruA alpha/beta" evidence="3">
    <location>
        <begin position="9"/>
        <end position="63"/>
    </location>
</feature>
<comment type="caution">
    <text evidence="4">The sequence shown here is derived from an EMBL/GenBank/DDBJ whole genome shotgun (WGS) entry which is preliminary data.</text>
</comment>
<dbReference type="SUPFAM" id="SSF55120">
    <property type="entry name" value="Pseudouridine synthase"/>
    <property type="match status" value="1"/>
</dbReference>
<dbReference type="InterPro" id="IPR020097">
    <property type="entry name" value="PsdUridine_synth_TruA_a/b_dom"/>
</dbReference>
<dbReference type="Proteomes" id="UP000070352">
    <property type="component" value="Unassembled WGS sequence"/>
</dbReference>
<name>A0A135L166_9BACI</name>
<dbReference type="InterPro" id="IPR020103">
    <property type="entry name" value="PsdUridine_synth_cat_dom_sf"/>
</dbReference>
<accession>A0A135L166</accession>
<dbReference type="Gene3D" id="3.30.70.580">
    <property type="entry name" value="Pseudouridine synthase I, catalytic domain, N-terminal subdomain"/>
    <property type="match status" value="1"/>
</dbReference>
<evidence type="ECO:0000313" key="4">
    <source>
        <dbReference type="EMBL" id="KXG42724.1"/>
    </source>
</evidence>
<organism evidence="4 5">
    <name type="scientific">Tepidibacillus decaturensis</name>
    <dbReference type="NCBI Taxonomy" id="1413211"/>
    <lineage>
        <taxon>Bacteria</taxon>
        <taxon>Bacillati</taxon>
        <taxon>Bacillota</taxon>
        <taxon>Bacilli</taxon>
        <taxon>Bacillales</taxon>
        <taxon>Bacillaceae</taxon>
        <taxon>Tepidibacillus</taxon>
    </lineage>
</organism>
<dbReference type="RefSeq" id="WP_068722456.1">
    <property type="nucleotide sequence ID" value="NZ_LSKU01000001.1"/>
</dbReference>
<evidence type="ECO:0000256" key="2">
    <source>
        <dbReference type="RuleBase" id="RU003792"/>
    </source>
</evidence>
<dbReference type="PANTHER" id="PTHR11142">
    <property type="entry name" value="PSEUDOURIDYLATE SYNTHASE"/>
    <property type="match status" value="1"/>
</dbReference>